<dbReference type="InterPro" id="IPR002716">
    <property type="entry name" value="PIN_dom"/>
</dbReference>
<dbReference type="SUPFAM" id="SSF88723">
    <property type="entry name" value="PIN domain-like"/>
    <property type="match status" value="1"/>
</dbReference>
<feature type="binding site" evidence="8">
    <location>
        <position position="4"/>
    </location>
    <ligand>
        <name>Mg(2+)</name>
        <dbReference type="ChEBI" id="CHEBI:18420"/>
    </ligand>
</feature>
<dbReference type="GO" id="GO:0004540">
    <property type="term" value="F:RNA nuclease activity"/>
    <property type="evidence" value="ECO:0007669"/>
    <property type="project" value="InterPro"/>
</dbReference>
<evidence type="ECO:0000313" key="10">
    <source>
        <dbReference type="EMBL" id="OKH51021.1"/>
    </source>
</evidence>
<keyword evidence="6 8" id="KW-0460">Magnesium</keyword>
<evidence type="ECO:0000256" key="4">
    <source>
        <dbReference type="ARBA" id="ARBA00022723"/>
    </source>
</evidence>
<accession>A0A1U7JB84</accession>
<dbReference type="Gene3D" id="3.40.50.1010">
    <property type="entry name" value="5'-nuclease"/>
    <property type="match status" value="1"/>
</dbReference>
<dbReference type="PANTHER" id="PTHR33653:SF1">
    <property type="entry name" value="RIBONUCLEASE VAPC2"/>
    <property type="match status" value="1"/>
</dbReference>
<evidence type="ECO:0000256" key="7">
    <source>
        <dbReference type="ARBA" id="ARBA00038093"/>
    </source>
</evidence>
<keyword evidence="11" id="KW-1185">Reference proteome</keyword>
<gene>
    <name evidence="8" type="primary">vapC</name>
    <name evidence="10" type="ORF">NIES30_02815</name>
</gene>
<feature type="binding site" evidence="8">
    <location>
        <position position="99"/>
    </location>
    <ligand>
        <name>Mg(2+)</name>
        <dbReference type="ChEBI" id="CHEBI:18420"/>
    </ligand>
</feature>
<keyword evidence="3 8" id="KW-0540">Nuclease</keyword>
<evidence type="ECO:0000256" key="5">
    <source>
        <dbReference type="ARBA" id="ARBA00022801"/>
    </source>
</evidence>
<comment type="similarity">
    <text evidence="7 8">Belongs to the PINc/VapC protein family.</text>
</comment>
<dbReference type="GO" id="GO:0016787">
    <property type="term" value="F:hydrolase activity"/>
    <property type="evidence" value="ECO:0007669"/>
    <property type="project" value="UniProtKB-KW"/>
</dbReference>
<evidence type="ECO:0000313" key="11">
    <source>
        <dbReference type="Proteomes" id="UP000185557"/>
    </source>
</evidence>
<evidence type="ECO:0000256" key="1">
    <source>
        <dbReference type="ARBA" id="ARBA00001946"/>
    </source>
</evidence>
<keyword evidence="4 8" id="KW-0479">Metal-binding</keyword>
<proteinExistence type="inferred from homology"/>
<dbReference type="InterPro" id="IPR029060">
    <property type="entry name" value="PIN-like_dom_sf"/>
</dbReference>
<dbReference type="InterPro" id="IPR050556">
    <property type="entry name" value="Type_II_TA_system_RNase"/>
</dbReference>
<feature type="domain" description="PIN" evidence="9">
    <location>
        <begin position="1"/>
        <end position="124"/>
    </location>
</feature>
<comment type="caution">
    <text evidence="10">The sequence shown here is derived from an EMBL/GenBank/DDBJ whole genome shotgun (WGS) entry which is preliminary data.</text>
</comment>
<comment type="cofactor">
    <cofactor evidence="1 8">
        <name>Mg(2+)</name>
        <dbReference type="ChEBI" id="CHEBI:18420"/>
    </cofactor>
</comment>
<evidence type="ECO:0000259" key="9">
    <source>
        <dbReference type="Pfam" id="PF01850"/>
    </source>
</evidence>
<dbReference type="PANTHER" id="PTHR33653">
    <property type="entry name" value="RIBONUCLEASE VAPC2"/>
    <property type="match status" value="1"/>
</dbReference>
<dbReference type="EMBL" id="MRCG01000001">
    <property type="protein sequence ID" value="OKH51021.1"/>
    <property type="molecule type" value="Genomic_DNA"/>
</dbReference>
<keyword evidence="8" id="KW-0800">Toxin</keyword>
<protein>
    <recommendedName>
        <fullName evidence="8">Ribonuclease VapC</fullName>
        <shortName evidence="8">RNase VapC</shortName>
        <ecNumber evidence="8">3.1.-.-</ecNumber>
    </recommendedName>
    <alternativeName>
        <fullName evidence="8">Toxin VapC</fullName>
    </alternativeName>
</protein>
<organism evidence="10 11">
    <name type="scientific">Phormidium tenue NIES-30</name>
    <dbReference type="NCBI Taxonomy" id="549789"/>
    <lineage>
        <taxon>Bacteria</taxon>
        <taxon>Bacillati</taxon>
        <taxon>Cyanobacteriota</taxon>
        <taxon>Cyanophyceae</taxon>
        <taxon>Oscillatoriophycideae</taxon>
        <taxon>Oscillatoriales</taxon>
        <taxon>Oscillatoriaceae</taxon>
        <taxon>Phormidium</taxon>
    </lineage>
</organism>
<dbReference type="InterPro" id="IPR022907">
    <property type="entry name" value="VapC_family"/>
</dbReference>
<dbReference type="CDD" id="cd09871">
    <property type="entry name" value="PIN_MtVapC28-VapC30-like"/>
    <property type="match status" value="1"/>
</dbReference>
<dbReference type="EC" id="3.1.-.-" evidence="8"/>
<dbReference type="AlphaFoldDB" id="A0A1U7JB84"/>
<dbReference type="Proteomes" id="UP000185557">
    <property type="component" value="Unassembled WGS sequence"/>
</dbReference>
<evidence type="ECO:0000256" key="2">
    <source>
        <dbReference type="ARBA" id="ARBA00022649"/>
    </source>
</evidence>
<comment type="function">
    <text evidence="8">Toxic component of a toxin-antitoxin (TA) system. An RNase.</text>
</comment>
<keyword evidence="2 8" id="KW-1277">Toxin-antitoxin system</keyword>
<dbReference type="STRING" id="549789.NIES30_02815"/>
<sequence>MVIDTSAIVAILFAEAERETFNQKIANATTRLISAPNLVECSLVIESRKQALGRAELELFVYEAELTVVAFDRLQADLAATAWRTYGKGRHPAGLNFGDCFAYALAKSRDEPLLFKGNDFSQTDITQA</sequence>
<dbReference type="HAMAP" id="MF_00265">
    <property type="entry name" value="VapC_Nob1"/>
    <property type="match status" value="1"/>
</dbReference>
<dbReference type="OrthoDB" id="32625at2"/>
<name>A0A1U7JB84_9CYAN</name>
<dbReference type="GO" id="GO:0000287">
    <property type="term" value="F:magnesium ion binding"/>
    <property type="evidence" value="ECO:0007669"/>
    <property type="project" value="UniProtKB-UniRule"/>
</dbReference>
<reference evidence="10 11" key="1">
    <citation type="submission" date="2016-11" db="EMBL/GenBank/DDBJ databases">
        <title>Draft Genome Sequences of Nine Cyanobacterial Strains from Diverse Habitats.</title>
        <authorList>
            <person name="Zhu T."/>
            <person name="Hou S."/>
            <person name="Lu X."/>
            <person name="Hess W.R."/>
        </authorList>
    </citation>
    <scope>NUCLEOTIDE SEQUENCE [LARGE SCALE GENOMIC DNA]</scope>
    <source>
        <strain evidence="10 11">NIES-30</strain>
    </source>
</reference>
<evidence type="ECO:0000256" key="6">
    <source>
        <dbReference type="ARBA" id="ARBA00022842"/>
    </source>
</evidence>
<evidence type="ECO:0000256" key="8">
    <source>
        <dbReference type="HAMAP-Rule" id="MF_00265"/>
    </source>
</evidence>
<dbReference type="GO" id="GO:0090729">
    <property type="term" value="F:toxin activity"/>
    <property type="evidence" value="ECO:0007669"/>
    <property type="project" value="UniProtKB-KW"/>
</dbReference>
<keyword evidence="5 8" id="KW-0378">Hydrolase</keyword>
<dbReference type="Pfam" id="PF01850">
    <property type="entry name" value="PIN"/>
    <property type="match status" value="1"/>
</dbReference>
<evidence type="ECO:0000256" key="3">
    <source>
        <dbReference type="ARBA" id="ARBA00022722"/>
    </source>
</evidence>
<dbReference type="RefSeq" id="WP_073606834.1">
    <property type="nucleotide sequence ID" value="NZ_MRCG01000001.1"/>
</dbReference>